<dbReference type="CDD" id="cd04179">
    <property type="entry name" value="DPM_DPG-synthase_like"/>
    <property type="match status" value="1"/>
</dbReference>
<gene>
    <name evidence="2" type="ORF">JFN91_14705</name>
</gene>
<dbReference type="InterPro" id="IPR029044">
    <property type="entry name" value="Nucleotide-diphossugar_trans"/>
</dbReference>
<name>A0ABS0YGK4_9BACT</name>
<keyword evidence="3" id="KW-1185">Reference proteome</keyword>
<evidence type="ECO:0000259" key="1">
    <source>
        <dbReference type="Pfam" id="PF00535"/>
    </source>
</evidence>
<dbReference type="PANTHER" id="PTHR48090:SF7">
    <property type="entry name" value="RFBJ PROTEIN"/>
    <property type="match status" value="1"/>
</dbReference>
<dbReference type="InterPro" id="IPR050256">
    <property type="entry name" value="Glycosyltransferase_2"/>
</dbReference>
<proteinExistence type="predicted"/>
<evidence type="ECO:0000313" key="3">
    <source>
        <dbReference type="Proteomes" id="UP000614714"/>
    </source>
</evidence>
<dbReference type="SUPFAM" id="SSF53448">
    <property type="entry name" value="Nucleotide-diphospho-sugar transferases"/>
    <property type="match status" value="1"/>
</dbReference>
<dbReference type="Gene3D" id="3.90.550.10">
    <property type="entry name" value="Spore Coat Polysaccharide Biosynthesis Protein SpsA, Chain A"/>
    <property type="match status" value="1"/>
</dbReference>
<dbReference type="PANTHER" id="PTHR48090">
    <property type="entry name" value="UNDECAPRENYL-PHOSPHATE 4-DEOXY-4-FORMAMIDO-L-ARABINOSE TRANSFERASE-RELATED"/>
    <property type="match status" value="1"/>
</dbReference>
<dbReference type="InterPro" id="IPR001173">
    <property type="entry name" value="Glyco_trans_2-like"/>
</dbReference>
<feature type="domain" description="Glycosyltransferase 2-like" evidence="1">
    <location>
        <begin position="24"/>
        <end position="175"/>
    </location>
</feature>
<dbReference type="EMBL" id="JAEMHL010000007">
    <property type="protein sequence ID" value="MBJ6751466.1"/>
    <property type="molecule type" value="Genomic_DNA"/>
</dbReference>
<accession>A0ABS0YGK4</accession>
<dbReference type="Pfam" id="PF00535">
    <property type="entry name" value="Glycos_transf_2"/>
    <property type="match status" value="1"/>
</dbReference>
<reference evidence="2 3" key="1">
    <citation type="submission" date="2020-12" db="EMBL/GenBank/DDBJ databases">
        <title>Geomonas sp. Red421, isolated from paddy soil.</title>
        <authorList>
            <person name="Xu Z."/>
            <person name="Zhang Z."/>
            <person name="Masuda Y."/>
            <person name="Itoh H."/>
            <person name="Senoo K."/>
        </authorList>
    </citation>
    <scope>NUCLEOTIDE SEQUENCE [LARGE SCALE GENOMIC DNA]</scope>
    <source>
        <strain evidence="2 3">Red421</strain>
    </source>
</reference>
<sequence>MYFLVQSRPIKLHETAMNDRILAFIPAYCCAAQIPRVLKQFADPEVHGLFDEILVVDNVSPDDTVQAALDCARAMGLGKVSVVRNQKNYGLGGSHKAAFTYAIRNGFTHVMVLHGDDQGDVKDITGVLRTGRHRDYDCCLGARFHPGAQLRGYSLLRTTGNHVYNWLFSIGSGRRLYDLGSGLNLYRTSALQSFYWLKFHDNLMFNYCMILAHVQRSERILFFPISWREDDQVSNVKLFSQARRTLGILWLYVKDRTGFLSREFREVPVESYQFETVASRL</sequence>
<organism evidence="2 3">
    <name type="scientific">Geomonas anaerohicana</name>
    <dbReference type="NCBI Taxonomy" id="2798583"/>
    <lineage>
        <taxon>Bacteria</taxon>
        <taxon>Pseudomonadati</taxon>
        <taxon>Thermodesulfobacteriota</taxon>
        <taxon>Desulfuromonadia</taxon>
        <taxon>Geobacterales</taxon>
        <taxon>Geobacteraceae</taxon>
        <taxon>Geomonas</taxon>
    </lineage>
</organism>
<dbReference type="Proteomes" id="UP000614714">
    <property type="component" value="Unassembled WGS sequence"/>
</dbReference>
<evidence type="ECO:0000313" key="2">
    <source>
        <dbReference type="EMBL" id="MBJ6751466.1"/>
    </source>
</evidence>
<protein>
    <submittedName>
        <fullName evidence="2">Glycosyltransferase family 2 protein</fullName>
    </submittedName>
</protein>
<comment type="caution">
    <text evidence="2">The sequence shown here is derived from an EMBL/GenBank/DDBJ whole genome shotgun (WGS) entry which is preliminary data.</text>
</comment>